<evidence type="ECO:0000313" key="2">
    <source>
        <dbReference type="EMBL" id="TDC23354.1"/>
    </source>
</evidence>
<dbReference type="RefSeq" id="WP_132411935.1">
    <property type="nucleotide sequence ID" value="NZ_SMKA01000166.1"/>
</dbReference>
<evidence type="ECO:0000256" key="1">
    <source>
        <dbReference type="SAM" id="MobiDB-lite"/>
    </source>
</evidence>
<dbReference type="OrthoDB" id="3827346at2"/>
<proteinExistence type="predicted"/>
<dbReference type="AlphaFoldDB" id="A0A4R4PMR4"/>
<gene>
    <name evidence="2" type="ORF">E1261_28655</name>
</gene>
<evidence type="ECO:0000313" key="3">
    <source>
        <dbReference type="Proteomes" id="UP000295075"/>
    </source>
</evidence>
<accession>A0A4R4PMR4</accession>
<protein>
    <submittedName>
        <fullName evidence="2">Uncharacterized protein</fullName>
    </submittedName>
</protein>
<reference evidence="2 3" key="1">
    <citation type="submission" date="2019-03" db="EMBL/GenBank/DDBJ databases">
        <title>Draft genome sequences of novel Actinobacteria.</title>
        <authorList>
            <person name="Sahin N."/>
            <person name="Ay H."/>
            <person name="Saygin H."/>
        </authorList>
    </citation>
    <scope>NUCLEOTIDE SEQUENCE [LARGE SCALE GENOMIC DNA]</scope>
    <source>
        <strain evidence="2 3">JCM 30547</strain>
    </source>
</reference>
<organism evidence="2 3">
    <name type="scientific">Kribbella albertanoniae</name>
    <dbReference type="NCBI Taxonomy" id="1266829"/>
    <lineage>
        <taxon>Bacteria</taxon>
        <taxon>Bacillati</taxon>
        <taxon>Actinomycetota</taxon>
        <taxon>Actinomycetes</taxon>
        <taxon>Propionibacteriales</taxon>
        <taxon>Kribbellaceae</taxon>
        <taxon>Kribbella</taxon>
    </lineage>
</organism>
<feature type="region of interest" description="Disordered" evidence="1">
    <location>
        <begin position="1"/>
        <end position="23"/>
    </location>
</feature>
<name>A0A4R4PMR4_9ACTN</name>
<comment type="caution">
    <text evidence="2">The sequence shown here is derived from an EMBL/GenBank/DDBJ whole genome shotgun (WGS) entry which is preliminary data.</text>
</comment>
<dbReference type="EMBL" id="SMKA01000166">
    <property type="protein sequence ID" value="TDC23354.1"/>
    <property type="molecule type" value="Genomic_DNA"/>
</dbReference>
<sequence length="99" mass="11098">MATGEHLTDALTGRHVGPLSHDERHELERVKGYLQSLGSCYRELSERQADVQRRDALRAEAHRCDDAVQRLAVMSPAERQDILQAVPGRVQALRAELDA</sequence>
<dbReference type="Proteomes" id="UP000295075">
    <property type="component" value="Unassembled WGS sequence"/>
</dbReference>
<keyword evidence="3" id="KW-1185">Reference proteome</keyword>